<feature type="compositionally biased region" description="Acidic residues" evidence="1">
    <location>
        <begin position="209"/>
        <end position="218"/>
    </location>
</feature>
<protein>
    <submittedName>
        <fullName evidence="2">DUF3127 domain-containing protein</fullName>
    </submittedName>
</protein>
<organism evidence="2 3">
    <name type="scientific">Myroides albus</name>
    <dbReference type="NCBI Taxonomy" id="2562892"/>
    <lineage>
        <taxon>Bacteria</taxon>
        <taxon>Pseudomonadati</taxon>
        <taxon>Bacteroidota</taxon>
        <taxon>Flavobacteriia</taxon>
        <taxon>Flavobacteriales</taxon>
        <taxon>Flavobacteriaceae</taxon>
        <taxon>Myroides</taxon>
    </lineage>
</organism>
<dbReference type="RefSeq" id="WP_155092495.1">
    <property type="nucleotide sequence ID" value="NZ_CP102754.1"/>
</dbReference>
<dbReference type="Pfam" id="PF11325">
    <property type="entry name" value="DUF3127"/>
    <property type="match status" value="1"/>
</dbReference>
<evidence type="ECO:0000313" key="3">
    <source>
        <dbReference type="Proteomes" id="UP000438760"/>
    </source>
</evidence>
<comment type="caution">
    <text evidence="2">The sequence shown here is derived from an EMBL/GenBank/DDBJ whole genome shotgun (WGS) entry which is preliminary data.</text>
</comment>
<dbReference type="InterPro" id="IPR021474">
    <property type="entry name" value="DUF3127"/>
</dbReference>
<feature type="compositionally biased region" description="Low complexity" evidence="1">
    <location>
        <begin position="99"/>
        <end position="202"/>
    </location>
</feature>
<gene>
    <name evidence="2" type="ORF">GJV76_10090</name>
</gene>
<evidence type="ECO:0000256" key="1">
    <source>
        <dbReference type="SAM" id="MobiDB-lite"/>
    </source>
</evidence>
<name>A0A6I3LG46_9FLAO</name>
<evidence type="ECO:0000313" key="2">
    <source>
        <dbReference type="EMBL" id="MTG98469.1"/>
    </source>
</evidence>
<feature type="region of interest" description="Disordered" evidence="1">
    <location>
        <begin position="93"/>
        <end position="218"/>
    </location>
</feature>
<keyword evidence="3" id="KW-1185">Reference proteome</keyword>
<dbReference type="AlphaFoldDB" id="A0A6I3LG46"/>
<sequence length="218" mass="24502">MEVTGRIKLIGHIQDISSSFRKREVVVTTDEQYPQHIMIEFTQDRVSLLDTFQVGEPVRVSINLRGREWVSPQGETRYFNTIQGWRIEKAAAGQPGPDMQQMPNQGFGGNNMNQGGFGNQGQQNQGFQQQQTQQGGFNQSNDGSQFNNQQGGFNNQAQQGQGFQQQQTQQGGFNQGNQGMYAQNQGQNQFNQFGQQNTGNQFPPASSYNEEEHDDLPF</sequence>
<dbReference type="OrthoDB" id="598142at2"/>
<reference evidence="2 3" key="1">
    <citation type="submission" date="2019-11" db="EMBL/GenBank/DDBJ databases">
        <title>Genome of Strain BIT-d1.</title>
        <authorList>
            <person name="Yang Y."/>
        </authorList>
    </citation>
    <scope>NUCLEOTIDE SEQUENCE [LARGE SCALE GENOMIC DNA]</scope>
    <source>
        <strain evidence="2 3">BIT-d1</strain>
    </source>
</reference>
<dbReference type="Proteomes" id="UP000438760">
    <property type="component" value="Unassembled WGS sequence"/>
</dbReference>
<proteinExistence type="predicted"/>
<dbReference type="EMBL" id="WMJX01000020">
    <property type="protein sequence ID" value="MTG98469.1"/>
    <property type="molecule type" value="Genomic_DNA"/>
</dbReference>
<accession>A0A6I3LG46</accession>